<protein>
    <submittedName>
        <fullName evidence="1">Uncharacterized protein</fullName>
    </submittedName>
</protein>
<evidence type="ECO:0000313" key="2">
    <source>
        <dbReference type="Proteomes" id="UP001172155"/>
    </source>
</evidence>
<evidence type="ECO:0000313" key="1">
    <source>
        <dbReference type="EMBL" id="KAK0745554.1"/>
    </source>
</evidence>
<dbReference type="Proteomes" id="UP001172155">
    <property type="component" value="Unassembled WGS sequence"/>
</dbReference>
<dbReference type="AlphaFoldDB" id="A0AA40EUB1"/>
<name>A0AA40EUB1_9PEZI</name>
<accession>A0AA40EUB1</accession>
<keyword evidence="2" id="KW-1185">Reference proteome</keyword>
<dbReference type="EMBL" id="JAUKUD010000004">
    <property type="protein sequence ID" value="KAK0745554.1"/>
    <property type="molecule type" value="Genomic_DNA"/>
</dbReference>
<proteinExistence type="predicted"/>
<feature type="non-terminal residue" evidence="1">
    <location>
        <position position="99"/>
    </location>
</feature>
<organism evidence="1 2">
    <name type="scientific">Schizothecium vesticola</name>
    <dbReference type="NCBI Taxonomy" id="314040"/>
    <lineage>
        <taxon>Eukaryota</taxon>
        <taxon>Fungi</taxon>
        <taxon>Dikarya</taxon>
        <taxon>Ascomycota</taxon>
        <taxon>Pezizomycotina</taxon>
        <taxon>Sordariomycetes</taxon>
        <taxon>Sordariomycetidae</taxon>
        <taxon>Sordariales</taxon>
        <taxon>Schizotheciaceae</taxon>
        <taxon>Schizothecium</taxon>
    </lineage>
</organism>
<reference evidence="1" key="1">
    <citation type="submission" date="2023-06" db="EMBL/GenBank/DDBJ databases">
        <title>Genome-scale phylogeny and comparative genomics of the fungal order Sordariales.</title>
        <authorList>
            <consortium name="Lawrence Berkeley National Laboratory"/>
            <person name="Hensen N."/>
            <person name="Bonometti L."/>
            <person name="Westerberg I."/>
            <person name="Brannstrom I.O."/>
            <person name="Guillou S."/>
            <person name="Cros-Aarteil S."/>
            <person name="Calhoun S."/>
            <person name="Haridas S."/>
            <person name="Kuo A."/>
            <person name="Mondo S."/>
            <person name="Pangilinan J."/>
            <person name="Riley R."/>
            <person name="LaButti K."/>
            <person name="Andreopoulos B."/>
            <person name="Lipzen A."/>
            <person name="Chen C."/>
            <person name="Yanf M."/>
            <person name="Daum C."/>
            <person name="Ng V."/>
            <person name="Clum A."/>
            <person name="Steindorff A."/>
            <person name="Ohm R."/>
            <person name="Martin F."/>
            <person name="Silar P."/>
            <person name="Natvig D."/>
            <person name="Lalanne C."/>
            <person name="Gautier V."/>
            <person name="Ament-velasquez S.L."/>
            <person name="Kruys A."/>
            <person name="Hutchinson M.I."/>
            <person name="Powell A.J."/>
            <person name="Barry K."/>
            <person name="Miller A.N."/>
            <person name="Grigoriev I.V."/>
            <person name="Debuchy R."/>
            <person name="Gladieux P."/>
            <person name="Thoren M.H."/>
            <person name="Johannesson H."/>
        </authorList>
    </citation>
    <scope>NUCLEOTIDE SEQUENCE</scope>
    <source>
        <strain evidence="1">SMH3187-1</strain>
    </source>
</reference>
<sequence length="99" mass="10595">VYTCTGTKWSNTCEVLQVGIDGVCHQLPEPYFESIGSAGPDRGAICRVFDGTALPSPCKGTGISMLAYLGDDNLYDSDEDGDAGHQTCWISCHQCNNCI</sequence>
<comment type="caution">
    <text evidence="1">The sequence shown here is derived from an EMBL/GenBank/DDBJ whole genome shotgun (WGS) entry which is preliminary data.</text>
</comment>
<gene>
    <name evidence="1" type="ORF">B0T18DRAFT_324535</name>
</gene>